<protein>
    <submittedName>
        <fullName evidence="1">Uncharacterized protein</fullName>
    </submittedName>
</protein>
<dbReference type="AlphaFoldDB" id="B7N9W8"/>
<sequence>MAKGCRFRHGWPSYDGLFYALNVNHGRNLTAGLTAWPQPLWIAATDRKPRIRTTANFESLPDALASQRLTVALSKSTKAMFTAYRQVVPFVSQDRVFTPDIAASQKFLEGYAINQK</sequence>
<dbReference type="Gene3D" id="1.20.200.10">
    <property type="entry name" value="Fumarase/aspartase (Central domain)"/>
    <property type="match status" value="1"/>
</dbReference>
<evidence type="ECO:0000313" key="2">
    <source>
        <dbReference type="Proteomes" id="UP000007097"/>
    </source>
</evidence>
<dbReference type="Proteomes" id="UP000007097">
    <property type="component" value="Chromosome"/>
</dbReference>
<name>B7N9W8_ECOLU</name>
<reference evidence="2" key="1">
    <citation type="journal article" date="2009" name="PLoS Genet.">
        <title>Organised genome dynamics in the Escherichia coli species results in highly diverse adaptive paths.</title>
        <authorList>
            <person name="Touchon M."/>
            <person name="Hoede C."/>
            <person name="Tenaillon O."/>
            <person name="Barbe V."/>
            <person name="Baeriswyl S."/>
            <person name="Bidet P."/>
            <person name="Bingen E."/>
            <person name="Bonacorsi S."/>
            <person name="Bouchier C."/>
            <person name="Bouvet O."/>
            <person name="Calteau A."/>
            <person name="Chiapello H."/>
            <person name="Clermont O."/>
            <person name="Cruveiller S."/>
            <person name="Danchin A."/>
            <person name="Diard M."/>
            <person name="Dossat C."/>
            <person name="Karoui M.E."/>
            <person name="Frapy E."/>
            <person name="Garry L."/>
            <person name="Ghigo J.M."/>
            <person name="Gilles A.M."/>
            <person name="Johnson J."/>
            <person name="Le Bouguenec C."/>
            <person name="Lescat M."/>
            <person name="Mangenot S."/>
            <person name="Martinez-Jehanne V."/>
            <person name="Matic I."/>
            <person name="Nassif X."/>
            <person name="Oztas S."/>
            <person name="Petit M.A."/>
            <person name="Pichon C."/>
            <person name="Rouy Z."/>
            <person name="Ruf C.S."/>
            <person name="Schneider D."/>
            <person name="Tourret J."/>
            <person name="Vacherie B."/>
            <person name="Vallenet D."/>
            <person name="Medigue C."/>
            <person name="Rocha E.P.C."/>
            <person name="Denamur E."/>
        </authorList>
    </citation>
    <scope>NUCLEOTIDE SEQUENCE [LARGE SCALE GENOMIC DNA]</scope>
    <source>
        <strain evidence="2">UMN026 / ExPEC</strain>
    </source>
</reference>
<dbReference type="KEGG" id="eum:ECUMN_0807"/>
<dbReference type="STRING" id="585056.ECUMN_0807"/>
<gene>
    <name evidence="1" type="ordered locus">ECUMN_0807</name>
</gene>
<dbReference type="HOGENOM" id="CLU_168859_0_0_6"/>
<dbReference type="EMBL" id="CU928163">
    <property type="protein sequence ID" value="CAR12019.1"/>
    <property type="molecule type" value="Genomic_DNA"/>
</dbReference>
<dbReference type="PATRIC" id="fig|585056.7.peg.1011"/>
<evidence type="ECO:0000313" key="1">
    <source>
        <dbReference type="EMBL" id="CAR12019.1"/>
    </source>
</evidence>
<organism evidence="1 2">
    <name type="scientific">Escherichia coli O17:K52:H18 (strain UMN026 / ExPEC)</name>
    <dbReference type="NCBI Taxonomy" id="585056"/>
    <lineage>
        <taxon>Bacteria</taxon>
        <taxon>Pseudomonadati</taxon>
        <taxon>Pseudomonadota</taxon>
        <taxon>Gammaproteobacteria</taxon>
        <taxon>Enterobacterales</taxon>
        <taxon>Enterobacteriaceae</taxon>
        <taxon>Escherichia</taxon>
    </lineage>
</organism>
<proteinExistence type="predicted"/>
<accession>B7N9W8</accession>